<dbReference type="SUPFAM" id="SSF52540">
    <property type="entry name" value="P-loop containing nucleoside triphosphate hydrolases"/>
    <property type="match status" value="1"/>
</dbReference>
<proteinExistence type="predicted"/>
<dbReference type="EMBL" id="LR584267">
    <property type="protein sequence ID" value="VHN99805.1"/>
    <property type="molecule type" value="Genomic_DNA"/>
</dbReference>
<evidence type="ECO:0000313" key="2">
    <source>
        <dbReference type="Proteomes" id="UP000324288"/>
    </source>
</evidence>
<dbReference type="GO" id="GO:0008817">
    <property type="term" value="F:corrinoid adenosyltransferase activity"/>
    <property type="evidence" value="ECO:0007669"/>
    <property type="project" value="InterPro"/>
</dbReference>
<keyword evidence="1" id="KW-0808">Transferase</keyword>
<accession>A0A5E3ZVN3</accession>
<dbReference type="GO" id="GO:0005524">
    <property type="term" value="F:ATP binding"/>
    <property type="evidence" value="ECO:0007669"/>
    <property type="project" value="InterPro"/>
</dbReference>
<dbReference type="GO" id="GO:0009236">
    <property type="term" value="P:cobalamin biosynthetic process"/>
    <property type="evidence" value="ECO:0007669"/>
    <property type="project" value="InterPro"/>
</dbReference>
<dbReference type="Pfam" id="PF02572">
    <property type="entry name" value="CobA_CobO_BtuR"/>
    <property type="match status" value="1"/>
</dbReference>
<organism evidence="1 2">
    <name type="scientific">Lawsonella clevelandensis</name>
    <dbReference type="NCBI Taxonomy" id="1528099"/>
    <lineage>
        <taxon>Bacteria</taxon>
        <taxon>Bacillati</taxon>
        <taxon>Actinomycetota</taxon>
        <taxon>Actinomycetes</taxon>
        <taxon>Mycobacteriales</taxon>
        <taxon>Lawsonellaceae</taxon>
        <taxon>Lawsonella</taxon>
    </lineage>
</organism>
<name>A0A5E3ZVN3_9ACTN</name>
<dbReference type="Proteomes" id="UP000324288">
    <property type="component" value="Chromosome"/>
</dbReference>
<protein>
    <submittedName>
        <fullName evidence="1">Cob(I)yrinic acid a,c-diamide adenosyltransferase</fullName>
    </submittedName>
</protein>
<gene>
    <name evidence="1" type="primary">cobO_1</name>
    <name evidence="1" type="ORF">LC603019_00224</name>
</gene>
<reference evidence="1 2" key="1">
    <citation type="submission" date="2019-04" db="EMBL/GenBank/DDBJ databases">
        <authorList>
            <person name="Seth-Smith MB H."/>
            <person name="Seth-Smith H."/>
        </authorList>
    </citation>
    <scope>NUCLEOTIDE SEQUENCE [LARGE SCALE GENOMIC DNA]</scope>
    <source>
        <strain evidence="1">USB-603019</strain>
    </source>
</reference>
<dbReference type="PANTHER" id="PTHR46638">
    <property type="entry name" value="CORRINOID ADENOSYLTRANSFERASE"/>
    <property type="match status" value="1"/>
</dbReference>
<dbReference type="Gene3D" id="3.40.50.300">
    <property type="entry name" value="P-loop containing nucleotide triphosphate hydrolases"/>
    <property type="match status" value="1"/>
</dbReference>
<dbReference type="AlphaFoldDB" id="A0A5E3ZVN3"/>
<dbReference type="PANTHER" id="PTHR46638:SF1">
    <property type="entry name" value="CORRINOID ADENOSYLTRANSFERASE"/>
    <property type="match status" value="1"/>
</dbReference>
<dbReference type="InterPro" id="IPR003724">
    <property type="entry name" value="CblAdoTrfase_CobA"/>
</dbReference>
<evidence type="ECO:0000313" key="1">
    <source>
        <dbReference type="EMBL" id="VHN99805.1"/>
    </source>
</evidence>
<dbReference type="InterPro" id="IPR027417">
    <property type="entry name" value="P-loop_NTPase"/>
</dbReference>
<sequence length="65" mass="7307">MLERGWVDSAEVIDTLQQRPGKQHVVITGRRAPAELIATADLVTSMEKIKHPMDVGRRGQKGIEW</sequence>
<keyword evidence="2" id="KW-1185">Reference proteome</keyword>